<evidence type="ECO:0000313" key="3">
    <source>
        <dbReference type="EMBL" id="KAL2481026.1"/>
    </source>
</evidence>
<dbReference type="EMBL" id="JBFOLK010000010">
    <property type="protein sequence ID" value="KAL2481026.1"/>
    <property type="molecule type" value="Genomic_DNA"/>
</dbReference>
<evidence type="ECO:0000256" key="2">
    <source>
        <dbReference type="SAM" id="MobiDB-lite"/>
    </source>
</evidence>
<dbReference type="AlphaFoldDB" id="A0ABD1QXT6"/>
<gene>
    <name evidence="3" type="ORF">Adt_33992</name>
</gene>
<evidence type="ECO:0000313" key="4">
    <source>
        <dbReference type="Proteomes" id="UP001604336"/>
    </source>
</evidence>
<feature type="coiled-coil region" evidence="1">
    <location>
        <begin position="109"/>
        <end position="143"/>
    </location>
</feature>
<sequence>MLAVNTSGKVVLEDPSKSTQALGDGDGGPYDSKRRFRELIGVSGARIPDDALRNLPFYPSMGAQAVKKYFTPKWEEFSSHEELEDVLKARAKKLIAEASKFDKEHKQELEGLQAAVDSARTAYEQMESNLKESDSNVLNLTKQLDNANIAQKVTTKALEAANKE</sequence>
<name>A0ABD1QXT6_9LAMI</name>
<dbReference type="Proteomes" id="UP001604336">
    <property type="component" value="Unassembled WGS sequence"/>
</dbReference>
<feature type="region of interest" description="Disordered" evidence="2">
    <location>
        <begin position="1"/>
        <end position="31"/>
    </location>
</feature>
<organism evidence="3 4">
    <name type="scientific">Abeliophyllum distichum</name>
    <dbReference type="NCBI Taxonomy" id="126358"/>
    <lineage>
        <taxon>Eukaryota</taxon>
        <taxon>Viridiplantae</taxon>
        <taxon>Streptophyta</taxon>
        <taxon>Embryophyta</taxon>
        <taxon>Tracheophyta</taxon>
        <taxon>Spermatophyta</taxon>
        <taxon>Magnoliopsida</taxon>
        <taxon>eudicotyledons</taxon>
        <taxon>Gunneridae</taxon>
        <taxon>Pentapetalae</taxon>
        <taxon>asterids</taxon>
        <taxon>lamiids</taxon>
        <taxon>Lamiales</taxon>
        <taxon>Oleaceae</taxon>
        <taxon>Forsythieae</taxon>
        <taxon>Abeliophyllum</taxon>
    </lineage>
</organism>
<proteinExistence type="predicted"/>
<reference evidence="4" key="1">
    <citation type="submission" date="2024-07" db="EMBL/GenBank/DDBJ databases">
        <title>Two chromosome-level genome assemblies of Korean endemic species Abeliophyllum distichum and Forsythia ovata (Oleaceae).</title>
        <authorList>
            <person name="Jang H."/>
        </authorList>
    </citation>
    <scope>NUCLEOTIDE SEQUENCE [LARGE SCALE GENOMIC DNA]</scope>
</reference>
<comment type="caution">
    <text evidence="3">The sequence shown here is derived from an EMBL/GenBank/DDBJ whole genome shotgun (WGS) entry which is preliminary data.</text>
</comment>
<protein>
    <submittedName>
        <fullName evidence="3">Uncharacterized protein</fullName>
    </submittedName>
</protein>
<accession>A0ABD1QXT6</accession>
<evidence type="ECO:0000256" key="1">
    <source>
        <dbReference type="SAM" id="Coils"/>
    </source>
</evidence>
<keyword evidence="1" id="KW-0175">Coiled coil</keyword>
<keyword evidence="4" id="KW-1185">Reference proteome</keyword>